<accession>A0A8J3UAT6</accession>
<sequence>MAVTSALGEYLRTRRELVRPVEVGLPEGERRRVPGLRREEVALLAGISTEYYLRLEQGRDHHPSGQILDCLAKALRLDTEASAYLHDLARPAPRGRRPERPEQVADGVRNLIANWTTTPAFVHGRTGDVLAANPMAVALSPHFAPGSNTLRAAFLEPEMRVFFRDWDEMTAKVVPYLRSVIGAHADDPRLAGLIEELSLGSERFRTLWARHDVRHKTSGLTWVLHPRVGPLDLRYEKLGLAAAGQMLITYHADPGSKSERRLRLLASPAAP</sequence>
<name>A0A8J3UAT6_9ACTN</name>
<dbReference type="InterPro" id="IPR001387">
    <property type="entry name" value="Cro/C1-type_HTH"/>
</dbReference>
<protein>
    <submittedName>
        <fullName evidence="2">Transcriptional regulator</fullName>
    </submittedName>
</protein>
<reference evidence="2 3" key="1">
    <citation type="submission" date="2021-01" db="EMBL/GenBank/DDBJ databases">
        <title>Whole genome shotgun sequence of Planotetraspora phitsanulokensis NBRC 104273.</title>
        <authorList>
            <person name="Komaki H."/>
            <person name="Tamura T."/>
        </authorList>
    </citation>
    <scope>NUCLEOTIDE SEQUENCE [LARGE SCALE GENOMIC DNA]</scope>
    <source>
        <strain evidence="2 3">NBRC 104273</strain>
    </source>
</reference>
<proteinExistence type="predicted"/>
<organism evidence="2 3">
    <name type="scientific">Planotetraspora phitsanulokensis</name>
    <dbReference type="NCBI Taxonomy" id="575192"/>
    <lineage>
        <taxon>Bacteria</taxon>
        <taxon>Bacillati</taxon>
        <taxon>Actinomycetota</taxon>
        <taxon>Actinomycetes</taxon>
        <taxon>Streptosporangiales</taxon>
        <taxon>Streptosporangiaceae</taxon>
        <taxon>Planotetraspora</taxon>
    </lineage>
</organism>
<dbReference type="PANTHER" id="PTHR35010">
    <property type="entry name" value="BLL4672 PROTEIN-RELATED"/>
    <property type="match status" value="1"/>
</dbReference>
<dbReference type="SUPFAM" id="SSF47413">
    <property type="entry name" value="lambda repressor-like DNA-binding domains"/>
    <property type="match status" value="1"/>
</dbReference>
<dbReference type="Gene3D" id="1.10.260.40">
    <property type="entry name" value="lambda repressor-like DNA-binding domains"/>
    <property type="match status" value="1"/>
</dbReference>
<dbReference type="Pfam" id="PF17765">
    <property type="entry name" value="MLTR_LBD"/>
    <property type="match status" value="1"/>
</dbReference>
<dbReference type="EMBL" id="BOOP01000037">
    <property type="protein sequence ID" value="GII41953.1"/>
    <property type="molecule type" value="Genomic_DNA"/>
</dbReference>
<dbReference type="Gene3D" id="3.30.450.180">
    <property type="match status" value="1"/>
</dbReference>
<dbReference type="PROSITE" id="PS50943">
    <property type="entry name" value="HTH_CROC1"/>
    <property type="match status" value="1"/>
</dbReference>
<dbReference type="GO" id="GO:0003677">
    <property type="term" value="F:DNA binding"/>
    <property type="evidence" value="ECO:0007669"/>
    <property type="project" value="InterPro"/>
</dbReference>
<gene>
    <name evidence="2" type="ORF">Pph01_69560</name>
</gene>
<evidence type="ECO:0000313" key="2">
    <source>
        <dbReference type="EMBL" id="GII41953.1"/>
    </source>
</evidence>
<dbReference type="InterPro" id="IPR041413">
    <property type="entry name" value="MLTR_LBD"/>
</dbReference>
<feature type="domain" description="HTH cro/C1-type" evidence="1">
    <location>
        <begin position="35"/>
        <end position="82"/>
    </location>
</feature>
<dbReference type="PANTHER" id="PTHR35010:SF2">
    <property type="entry name" value="BLL4672 PROTEIN"/>
    <property type="match status" value="1"/>
</dbReference>
<dbReference type="RefSeq" id="WP_204077392.1">
    <property type="nucleotide sequence ID" value="NZ_BAABHI010000011.1"/>
</dbReference>
<dbReference type="Proteomes" id="UP000622547">
    <property type="component" value="Unassembled WGS sequence"/>
</dbReference>
<evidence type="ECO:0000259" key="1">
    <source>
        <dbReference type="PROSITE" id="PS50943"/>
    </source>
</evidence>
<comment type="caution">
    <text evidence="2">The sequence shown here is derived from an EMBL/GenBank/DDBJ whole genome shotgun (WGS) entry which is preliminary data.</text>
</comment>
<dbReference type="CDD" id="cd00093">
    <property type="entry name" value="HTH_XRE"/>
    <property type="match status" value="1"/>
</dbReference>
<dbReference type="InterPro" id="IPR010982">
    <property type="entry name" value="Lambda_DNA-bd_dom_sf"/>
</dbReference>
<dbReference type="SMART" id="SM00530">
    <property type="entry name" value="HTH_XRE"/>
    <property type="match status" value="1"/>
</dbReference>
<dbReference type="Pfam" id="PF13560">
    <property type="entry name" value="HTH_31"/>
    <property type="match status" value="1"/>
</dbReference>
<keyword evidence="3" id="KW-1185">Reference proteome</keyword>
<evidence type="ECO:0000313" key="3">
    <source>
        <dbReference type="Proteomes" id="UP000622547"/>
    </source>
</evidence>
<dbReference type="AlphaFoldDB" id="A0A8J3UAT6"/>